<evidence type="ECO:0008006" key="3">
    <source>
        <dbReference type="Google" id="ProtNLM"/>
    </source>
</evidence>
<proteinExistence type="predicted"/>
<dbReference type="AlphaFoldDB" id="A0AAD9JHF1"/>
<dbReference type="Pfam" id="PF13385">
    <property type="entry name" value="Laminin_G_3"/>
    <property type="match status" value="1"/>
</dbReference>
<accession>A0AAD9JHF1</accession>
<dbReference type="Proteomes" id="UP001209878">
    <property type="component" value="Unassembled WGS sequence"/>
</dbReference>
<sequence length="128" mass="13887">MLSMFAGVAVQNVERYRTSFYMSKPNQNAAFIHVVVTFSASVFTGNGRLTVYVNGVQARQVDTSGKIAPFKGDIVLGSINCPLENNFKGYMDSVSFAKHELSAAQVKALYDSHGICIGQQLDACSPEI</sequence>
<gene>
    <name evidence="1" type="ORF">NP493_2423g00000</name>
</gene>
<dbReference type="EMBL" id="JAODUO010002418">
    <property type="protein sequence ID" value="KAK2152713.1"/>
    <property type="molecule type" value="Genomic_DNA"/>
</dbReference>
<name>A0AAD9JHF1_RIDPI</name>
<protein>
    <recommendedName>
        <fullName evidence="3">LamG domain-containing protein</fullName>
    </recommendedName>
</protein>
<comment type="caution">
    <text evidence="1">The sequence shown here is derived from an EMBL/GenBank/DDBJ whole genome shotgun (WGS) entry which is preliminary data.</text>
</comment>
<dbReference type="InterPro" id="IPR013320">
    <property type="entry name" value="ConA-like_dom_sf"/>
</dbReference>
<reference evidence="1" key="1">
    <citation type="journal article" date="2023" name="Mol. Biol. Evol.">
        <title>Third-Generation Sequencing Reveals the Adaptive Role of the Epigenome in Three Deep-Sea Polychaetes.</title>
        <authorList>
            <person name="Perez M."/>
            <person name="Aroh O."/>
            <person name="Sun Y."/>
            <person name="Lan Y."/>
            <person name="Juniper S.K."/>
            <person name="Young C.R."/>
            <person name="Angers B."/>
            <person name="Qian P.Y."/>
        </authorList>
    </citation>
    <scope>NUCLEOTIDE SEQUENCE</scope>
    <source>
        <strain evidence="1">R07B-5</strain>
    </source>
</reference>
<evidence type="ECO:0000313" key="2">
    <source>
        <dbReference type="Proteomes" id="UP001209878"/>
    </source>
</evidence>
<dbReference type="SUPFAM" id="SSF49899">
    <property type="entry name" value="Concanavalin A-like lectins/glucanases"/>
    <property type="match status" value="1"/>
</dbReference>
<organism evidence="1 2">
    <name type="scientific">Ridgeia piscesae</name>
    <name type="common">Tubeworm</name>
    <dbReference type="NCBI Taxonomy" id="27915"/>
    <lineage>
        <taxon>Eukaryota</taxon>
        <taxon>Metazoa</taxon>
        <taxon>Spiralia</taxon>
        <taxon>Lophotrochozoa</taxon>
        <taxon>Annelida</taxon>
        <taxon>Polychaeta</taxon>
        <taxon>Sedentaria</taxon>
        <taxon>Canalipalpata</taxon>
        <taxon>Sabellida</taxon>
        <taxon>Siboglinidae</taxon>
        <taxon>Ridgeia</taxon>
    </lineage>
</organism>
<evidence type="ECO:0000313" key="1">
    <source>
        <dbReference type="EMBL" id="KAK2152713.1"/>
    </source>
</evidence>
<keyword evidence="2" id="KW-1185">Reference proteome</keyword>
<dbReference type="Gene3D" id="2.60.120.200">
    <property type="match status" value="1"/>
</dbReference>